<dbReference type="EMBL" id="RRYP01018057">
    <property type="protein sequence ID" value="TNV73802.1"/>
    <property type="molecule type" value="Genomic_DNA"/>
</dbReference>
<proteinExistence type="predicted"/>
<protein>
    <submittedName>
        <fullName evidence="2">Uncharacterized protein</fullName>
    </submittedName>
</protein>
<dbReference type="Proteomes" id="UP000785679">
    <property type="component" value="Unassembled WGS sequence"/>
</dbReference>
<gene>
    <name evidence="2" type="ORF">FGO68_gene7433</name>
</gene>
<comment type="caution">
    <text evidence="2">The sequence shown here is derived from an EMBL/GenBank/DDBJ whole genome shotgun (WGS) entry which is preliminary data.</text>
</comment>
<accession>A0A8J8SWV4</accession>
<evidence type="ECO:0000313" key="3">
    <source>
        <dbReference type="Proteomes" id="UP000785679"/>
    </source>
</evidence>
<keyword evidence="1" id="KW-0175">Coiled coil</keyword>
<keyword evidence="3" id="KW-1185">Reference proteome</keyword>
<organism evidence="2 3">
    <name type="scientific">Halteria grandinella</name>
    <dbReference type="NCBI Taxonomy" id="5974"/>
    <lineage>
        <taxon>Eukaryota</taxon>
        <taxon>Sar</taxon>
        <taxon>Alveolata</taxon>
        <taxon>Ciliophora</taxon>
        <taxon>Intramacronucleata</taxon>
        <taxon>Spirotrichea</taxon>
        <taxon>Stichotrichia</taxon>
        <taxon>Sporadotrichida</taxon>
        <taxon>Halteriidae</taxon>
        <taxon>Halteria</taxon>
    </lineage>
</organism>
<name>A0A8J8SWV4_HALGN</name>
<dbReference type="AlphaFoldDB" id="A0A8J8SWV4"/>
<reference evidence="2" key="1">
    <citation type="submission" date="2019-06" db="EMBL/GenBank/DDBJ databases">
        <authorList>
            <person name="Zheng W."/>
        </authorList>
    </citation>
    <scope>NUCLEOTIDE SEQUENCE</scope>
    <source>
        <strain evidence="2">QDHG01</strain>
    </source>
</reference>
<feature type="coiled-coil region" evidence="1">
    <location>
        <begin position="126"/>
        <end position="181"/>
    </location>
</feature>
<evidence type="ECO:0000313" key="2">
    <source>
        <dbReference type="EMBL" id="TNV73802.1"/>
    </source>
</evidence>
<sequence>MTSARGIASMKQRFIENPKDCPPQYKGLHPFLWRAYSLGFKEEPDYDEFKYLLTFLIPRDPPGLNKSLEMMLQLTASNLLLEIIDQWNLDFLSKNQKLREGRLIRIINKKIKTESDENIRLMRDFLQQLLSHMIEKRQQAQILEDETVQNALDQISKNIQIEILENELLSAAIDLSNLHEEIIKKKTEREKIVIKQTILPPIEDINESSQEETPREKPIEQEAQDCDEVAPQQHLETKLDNEAKGQIDKTMSKDQSALVIEYLSPGKNETNVYREAIRKVNLSGLKRNTGMDQRILTELNYEQTSNNFDEENKSCDQLYHNISEADASEEFEFLQNEQILEPSVEVENILRQEKLKYEQEEQLQQYFNQGNTFTNLNSIRITNRNYESLDHNEKKYLYTQIFCYKPLIAPSLQQDFMMRKNMKKQLESNDASSDGFRGNPQYKQFAQEYNYLIELEIILAKIKIDHGRIKYEEIQKYLFKNFQEYKELIKLNNNRNLPQNIDAVFAFFRTETFLSNPNHSPSFKISQIQKTIISIKDAVYNVLKMEAEKAVIKDTKRKFQIIINSIDTFEHYLEKQGRSPDNIHYIILVVTKSVITKAGTTKLKKIKNLLFSKVRGSGKLGKRIEWLANYELEPGEYQLSIQVAYSYDNGKTIYLETVNDPKPIFIKYLPNDTTQNLQGNVLKL</sequence>
<evidence type="ECO:0000256" key="1">
    <source>
        <dbReference type="SAM" id="Coils"/>
    </source>
</evidence>